<gene>
    <name evidence="1" type="ORF">GHO37_30035</name>
</gene>
<protein>
    <submittedName>
        <fullName evidence="1">Uncharacterized protein</fullName>
    </submittedName>
</protein>
<evidence type="ECO:0000313" key="2">
    <source>
        <dbReference type="Proteomes" id="UP000447574"/>
    </source>
</evidence>
<name>A0A7X2BXE5_9PSED</name>
<reference evidence="1 2" key="1">
    <citation type="submission" date="2019-10" db="EMBL/GenBank/DDBJ databases">
        <title>Evaluation of single-gene subtyping targets for Pseudomonas.</title>
        <authorList>
            <person name="Reichler S.J."/>
            <person name="Orsi R.H."/>
            <person name="Wiedmann M."/>
            <person name="Martin N.H."/>
            <person name="Murphy S.I."/>
        </authorList>
    </citation>
    <scope>NUCLEOTIDE SEQUENCE [LARGE SCALE GENOMIC DNA]</scope>
    <source>
        <strain evidence="1 2">FSL R10-2932</strain>
    </source>
</reference>
<organism evidence="1 2">
    <name type="scientific">Pseudomonas helleri</name>
    <dbReference type="NCBI Taxonomy" id="1608996"/>
    <lineage>
        <taxon>Bacteria</taxon>
        <taxon>Pseudomonadati</taxon>
        <taxon>Pseudomonadota</taxon>
        <taxon>Gammaproteobacteria</taxon>
        <taxon>Pseudomonadales</taxon>
        <taxon>Pseudomonadaceae</taxon>
        <taxon>Pseudomonas</taxon>
    </lineage>
</organism>
<dbReference type="AlphaFoldDB" id="A0A7X2BXE5"/>
<accession>A0A7X2BXE5</accession>
<evidence type="ECO:0000313" key="1">
    <source>
        <dbReference type="EMBL" id="MQT78442.1"/>
    </source>
</evidence>
<proteinExistence type="predicted"/>
<dbReference type="EMBL" id="WIWF01000524">
    <property type="protein sequence ID" value="MQT78442.1"/>
    <property type="molecule type" value="Genomic_DNA"/>
</dbReference>
<sequence length="61" mass="6886">MTNILTLIENSRKTKKESVASTVRMPESLHTFIETLANDLELSKQEIMPKLLEQGAEVAQE</sequence>
<feature type="non-terminal residue" evidence="1">
    <location>
        <position position="61"/>
    </location>
</feature>
<dbReference type="Proteomes" id="UP000447574">
    <property type="component" value="Unassembled WGS sequence"/>
</dbReference>
<comment type="caution">
    <text evidence="1">The sequence shown here is derived from an EMBL/GenBank/DDBJ whole genome shotgun (WGS) entry which is preliminary data.</text>
</comment>